<evidence type="ECO:0000313" key="8">
    <source>
        <dbReference type="Proteomes" id="UP000727993"/>
    </source>
</evidence>
<comment type="caution">
    <text evidence="7">The sequence shown here is derived from an EMBL/GenBank/DDBJ whole genome shotgun (WGS) entry which is preliminary data.</text>
</comment>
<keyword evidence="3" id="KW-0472">Membrane</keyword>
<feature type="compositionally biased region" description="Acidic residues" evidence="4">
    <location>
        <begin position="722"/>
        <end position="733"/>
    </location>
</feature>
<dbReference type="PANTHER" id="PTHR30627:SF1">
    <property type="entry name" value="PEPTIDOGLYCAN D,D-TRANSPEPTIDASE FTSI"/>
    <property type="match status" value="1"/>
</dbReference>
<evidence type="ECO:0000256" key="4">
    <source>
        <dbReference type="SAM" id="MobiDB-lite"/>
    </source>
</evidence>
<dbReference type="EMBL" id="JADJZA010000008">
    <property type="protein sequence ID" value="MBK9298144.1"/>
    <property type="molecule type" value="Genomic_DNA"/>
</dbReference>
<dbReference type="SUPFAM" id="SSF56601">
    <property type="entry name" value="beta-lactamase/transpeptidase-like"/>
    <property type="match status" value="1"/>
</dbReference>
<dbReference type="InterPro" id="IPR012338">
    <property type="entry name" value="Beta-lactam/transpept-like"/>
</dbReference>
<reference evidence="7 8" key="1">
    <citation type="submission" date="2020-10" db="EMBL/GenBank/DDBJ databases">
        <title>Connecting structure to function with the recovery of over 1000 high-quality activated sludge metagenome-assembled genomes encoding full-length rRNA genes using long-read sequencing.</title>
        <authorList>
            <person name="Singleton C.M."/>
            <person name="Petriglieri F."/>
            <person name="Kristensen J.M."/>
            <person name="Kirkegaard R.H."/>
            <person name="Michaelsen T.Y."/>
            <person name="Andersen M.H."/>
            <person name="Karst S.M."/>
            <person name="Dueholm M.S."/>
            <person name="Nielsen P.H."/>
            <person name="Albertsen M."/>
        </authorList>
    </citation>
    <scope>NUCLEOTIDE SEQUENCE [LARGE SCALE GENOMIC DNA]</scope>
    <source>
        <strain evidence="7">Lyne_18-Q3-R50-59_MAXAC.006</strain>
    </source>
</reference>
<dbReference type="GO" id="GO:0008658">
    <property type="term" value="F:penicillin binding"/>
    <property type="evidence" value="ECO:0007669"/>
    <property type="project" value="InterPro"/>
</dbReference>
<evidence type="ECO:0000259" key="5">
    <source>
        <dbReference type="Pfam" id="PF00905"/>
    </source>
</evidence>
<feature type="region of interest" description="Disordered" evidence="4">
    <location>
        <begin position="1"/>
        <end position="70"/>
    </location>
</feature>
<dbReference type="GO" id="GO:0005886">
    <property type="term" value="C:plasma membrane"/>
    <property type="evidence" value="ECO:0007669"/>
    <property type="project" value="TreeGrafter"/>
</dbReference>
<gene>
    <name evidence="7" type="ORF">IPN02_15175</name>
</gene>
<dbReference type="InterPro" id="IPR005311">
    <property type="entry name" value="PBP_dimer"/>
</dbReference>
<dbReference type="Gene3D" id="3.40.710.10">
    <property type="entry name" value="DD-peptidase/beta-lactamase superfamily"/>
    <property type="match status" value="1"/>
</dbReference>
<accession>A0A936NFU2</accession>
<dbReference type="Gene3D" id="3.90.1310.10">
    <property type="entry name" value="Penicillin-binding protein 2a (Domain 2)"/>
    <property type="match status" value="1"/>
</dbReference>
<feature type="domain" description="Penicillin-binding protein transpeptidase" evidence="5">
    <location>
        <begin position="350"/>
        <end position="658"/>
    </location>
</feature>
<dbReference type="InterPro" id="IPR050515">
    <property type="entry name" value="Beta-lactam/transpept"/>
</dbReference>
<dbReference type="Proteomes" id="UP000727993">
    <property type="component" value="Unassembled WGS sequence"/>
</dbReference>
<dbReference type="Pfam" id="PF00905">
    <property type="entry name" value="Transpeptidase"/>
    <property type="match status" value="1"/>
</dbReference>
<dbReference type="Pfam" id="PF03717">
    <property type="entry name" value="PBP_dimer"/>
    <property type="match status" value="1"/>
</dbReference>
<feature type="compositionally biased region" description="Basic and acidic residues" evidence="4">
    <location>
        <begin position="50"/>
        <end position="62"/>
    </location>
</feature>
<dbReference type="InterPro" id="IPR001460">
    <property type="entry name" value="PCN-bd_Tpept"/>
</dbReference>
<organism evidence="7 8">
    <name type="scientific">Candidatus Neomicrothrix subdominans</name>
    <dbReference type="NCBI Taxonomy" id="2954438"/>
    <lineage>
        <taxon>Bacteria</taxon>
        <taxon>Bacillati</taxon>
        <taxon>Actinomycetota</taxon>
        <taxon>Acidimicrobiia</taxon>
        <taxon>Acidimicrobiales</taxon>
        <taxon>Microthrixaceae</taxon>
        <taxon>Candidatus Neomicrothrix</taxon>
    </lineage>
</organism>
<evidence type="ECO:0000256" key="2">
    <source>
        <dbReference type="ARBA" id="ARBA00007171"/>
    </source>
</evidence>
<feature type="domain" description="Penicillin-binding protein dimerisation" evidence="6">
    <location>
        <begin position="157"/>
        <end position="306"/>
    </location>
</feature>
<comment type="subcellular location">
    <subcellularLocation>
        <location evidence="1">Membrane</location>
    </subcellularLocation>
</comment>
<dbReference type="Gene3D" id="1.10.150.770">
    <property type="match status" value="1"/>
</dbReference>
<dbReference type="GO" id="GO:0071555">
    <property type="term" value="P:cell wall organization"/>
    <property type="evidence" value="ECO:0007669"/>
    <property type="project" value="TreeGrafter"/>
</dbReference>
<dbReference type="Gene3D" id="3.30.450.330">
    <property type="match status" value="1"/>
</dbReference>
<dbReference type="PANTHER" id="PTHR30627">
    <property type="entry name" value="PEPTIDOGLYCAN D,D-TRANSPEPTIDASE"/>
    <property type="match status" value="1"/>
</dbReference>
<evidence type="ECO:0000256" key="3">
    <source>
        <dbReference type="ARBA" id="ARBA00023136"/>
    </source>
</evidence>
<dbReference type="SUPFAM" id="SSF56519">
    <property type="entry name" value="Penicillin binding protein dimerisation domain"/>
    <property type="match status" value="1"/>
</dbReference>
<protein>
    <submittedName>
        <fullName evidence="7">Penicillin-binding protein 2</fullName>
    </submittedName>
</protein>
<feature type="region of interest" description="Disordered" evidence="4">
    <location>
        <begin position="665"/>
        <end position="740"/>
    </location>
</feature>
<evidence type="ECO:0000256" key="1">
    <source>
        <dbReference type="ARBA" id="ARBA00004370"/>
    </source>
</evidence>
<dbReference type="InterPro" id="IPR036138">
    <property type="entry name" value="PBP_dimer_sf"/>
</dbReference>
<dbReference type="AlphaFoldDB" id="A0A936NFU2"/>
<proteinExistence type="inferred from homology"/>
<sequence length="740" mass="78854">MTVDPPTGGDRPRTRRASPTPRRAAPERRSDARGGRPPASESVAGAAARPRSEREPGERSRLAADAARTWGHDSADSAAEIWDRVSERFHTRFVARRAHHRARGAPGYSERNRYHALVGVVALLSVLVTVKLVNIQVISPDRYLNLGTNQRVKMDDLPGPRGTIRDRNGVDLALSVQMVTLIADPKRVTDPGKATDIIAGEVDVDADELAARLGDSNSRFTYVARQIDPRTGEAVLKKLQKAGIAGFFIEDDQQRVNPAESLASAVVGRTDIDGAGTSGIEKTLDDQLTGTPGERIVERAPDGSGIANAPHKAVPAIPGEDVTLTLDQTLQYEAERQLVAAVDSESANAGVAIMGDPRTGELLAVANVARNQDTGEVSPVIYNMAFAAAFEAGSVMKVVTVAGAYEDNKTDPNEQIMVPASLKVGDHDYTDSHWHPTEPWRVQQIVAQSSNIGTITLGQRVGAKRLEELLRSFGFGARTELDLPGESRGLLSSSDDWYPTDLASISIGQGIAVTPVQLWSAYNVIANEGLYVPPRLIEEVGGPDGTAKPVPAGEERRVIRPEVARWMNLALQQVVLDGTASEWSLPGYTVAAKTGTARKPNPDTGRYDWGGGSYRYNTVFSGFLPASDPQLSITVLLDEPKNHLSGASAAGPVFNELAKAGLTHLQIPPDRPSVPRAESGDDEGDGPVRATPAPPAPPRTTPEDERAAAEGSGGARDRAVDGDGEVSVDDDQLAEGTPDG</sequence>
<feature type="compositionally biased region" description="Basic and acidic residues" evidence="4">
    <location>
        <begin position="24"/>
        <end position="34"/>
    </location>
</feature>
<evidence type="ECO:0000313" key="7">
    <source>
        <dbReference type="EMBL" id="MBK9298144.1"/>
    </source>
</evidence>
<name>A0A936NFU2_9ACTN</name>
<comment type="similarity">
    <text evidence="2">Belongs to the transpeptidase family.</text>
</comment>
<evidence type="ECO:0000259" key="6">
    <source>
        <dbReference type="Pfam" id="PF03717"/>
    </source>
</evidence>